<proteinExistence type="predicted"/>
<dbReference type="EMBL" id="JACBNQ010000009">
    <property type="protein sequence ID" value="NYB74359.1"/>
    <property type="molecule type" value="Genomic_DNA"/>
</dbReference>
<dbReference type="Proteomes" id="UP000611629">
    <property type="component" value="Unassembled WGS sequence"/>
</dbReference>
<gene>
    <name evidence="1" type="ORF">HZF24_09460</name>
</gene>
<dbReference type="AlphaFoldDB" id="A0A974BJJ5"/>
<organism evidence="1 2">
    <name type="scientific">Sedimentibacter hydroxybenzoicus DSM 7310</name>
    <dbReference type="NCBI Taxonomy" id="1123245"/>
    <lineage>
        <taxon>Bacteria</taxon>
        <taxon>Bacillati</taxon>
        <taxon>Bacillota</taxon>
        <taxon>Tissierellia</taxon>
        <taxon>Sedimentibacter</taxon>
    </lineage>
</organism>
<accession>A0A974BJJ5</accession>
<evidence type="ECO:0000313" key="2">
    <source>
        <dbReference type="Proteomes" id="UP000611629"/>
    </source>
</evidence>
<sequence>MVTNYSILHDIPKLKIQKKKLLHAEKELDRILKGEKRPYRSNRFIRRITPKIHEEYEKKRTTSRGTWQHTMLSNNLKALYTKVLSEVSAEKE</sequence>
<name>A0A974BJJ5_SEDHY</name>
<dbReference type="RefSeq" id="WP_179238059.1">
    <property type="nucleotide sequence ID" value="NZ_JACBNQ010000009.1"/>
</dbReference>
<reference evidence="1" key="1">
    <citation type="submission" date="2020-07" db="EMBL/GenBank/DDBJ databases">
        <title>Genomic analysis of a strain of Sedimentibacter Hydroxybenzoicus DSM7310.</title>
        <authorList>
            <person name="Ma S."/>
        </authorList>
    </citation>
    <scope>NUCLEOTIDE SEQUENCE</scope>
    <source>
        <strain evidence="1">DSM 7310</strain>
    </source>
</reference>
<evidence type="ECO:0000313" key="1">
    <source>
        <dbReference type="EMBL" id="NYB74359.1"/>
    </source>
</evidence>
<keyword evidence="2" id="KW-1185">Reference proteome</keyword>
<protein>
    <submittedName>
        <fullName evidence="1">Uncharacterized protein</fullName>
    </submittedName>
</protein>
<comment type="caution">
    <text evidence="1">The sequence shown here is derived from an EMBL/GenBank/DDBJ whole genome shotgun (WGS) entry which is preliminary data.</text>
</comment>